<organism evidence="2 3">
    <name type="scientific">Streptococcus pacificus</name>
    <dbReference type="NCBI Taxonomy" id="2740577"/>
    <lineage>
        <taxon>Bacteria</taxon>
        <taxon>Bacillati</taxon>
        <taxon>Bacillota</taxon>
        <taxon>Bacilli</taxon>
        <taxon>Lactobacillales</taxon>
        <taxon>Streptococcaceae</taxon>
        <taxon>Streptococcus</taxon>
    </lineage>
</organism>
<gene>
    <name evidence="2" type="ORF">JHK62_04465</name>
</gene>
<sequence length="128" mass="15770">MEQDHLKKVQKEWAYHKYWVMGHSQFYYNQIRLLFKGNEWDTDKEDLFWSYIEEAKMLEPTKETLTTAFQHMWGYFKKEASSIEKDAYKTYIVNAFFYQKELAQLIKELAVKYQKHYLLDSKFFEEGF</sequence>
<name>A0ABS0ZIT6_9STRE</name>
<reference evidence="2 3" key="1">
    <citation type="journal article" date="2021" name="Int. J. Syst. Evol. Microbiol.">
        <title>Streptococcus vicugnae sp. nov., isolated from faeces of alpacas (Vicugna pacos) and cattle (Bos taurus), Streptococcus zalophi sp. nov., and Streptococcus pacificus sp. nov., isolated from respiratory tract of California sea lions (Zalophus californianus).</title>
        <authorList>
            <person name="Volokhov D.V."/>
            <person name="Zagorodnyaya T.A."/>
            <person name="Shen Z."/>
            <person name="Blom J."/>
            <person name="Furtak V.A."/>
            <person name="Eisenberg T."/>
            <person name="Fan P."/>
            <person name="Jeong K.C."/>
            <person name="Gao Y."/>
            <person name="Zhang S."/>
            <person name="Amselle M."/>
        </authorList>
    </citation>
    <scope>NUCLEOTIDE SEQUENCE [LARGE SCALE GENOMIC DNA]</scope>
    <source>
        <strain evidence="2 3">CSL7591</strain>
    </source>
</reference>
<evidence type="ECO:0000313" key="3">
    <source>
        <dbReference type="Proteomes" id="UP000653045"/>
    </source>
</evidence>
<keyword evidence="3" id="KW-1185">Reference proteome</keyword>
<dbReference type="InterPro" id="IPR013560">
    <property type="entry name" value="DUF1722"/>
</dbReference>
<accession>A0ABS0ZIT6</accession>
<protein>
    <submittedName>
        <fullName evidence="2">YbgA family protein</fullName>
    </submittedName>
</protein>
<comment type="caution">
    <text evidence="2">The sequence shown here is derived from an EMBL/GenBank/DDBJ whole genome shotgun (WGS) entry which is preliminary data.</text>
</comment>
<feature type="domain" description="DUF1722" evidence="1">
    <location>
        <begin position="17"/>
        <end position="125"/>
    </location>
</feature>
<proteinExistence type="predicted"/>
<dbReference type="Proteomes" id="UP000653045">
    <property type="component" value="Unassembled WGS sequence"/>
</dbReference>
<dbReference type="EMBL" id="JAENBO010000003">
    <property type="protein sequence ID" value="MBJ8325920.1"/>
    <property type="molecule type" value="Genomic_DNA"/>
</dbReference>
<dbReference type="Pfam" id="PF08349">
    <property type="entry name" value="DUF1722"/>
    <property type="match status" value="1"/>
</dbReference>
<dbReference type="RefSeq" id="WP_199575509.1">
    <property type="nucleotide sequence ID" value="NZ_JAENBO010000003.1"/>
</dbReference>
<evidence type="ECO:0000259" key="1">
    <source>
        <dbReference type="Pfam" id="PF08349"/>
    </source>
</evidence>
<evidence type="ECO:0000313" key="2">
    <source>
        <dbReference type="EMBL" id="MBJ8325920.1"/>
    </source>
</evidence>